<dbReference type="HOGENOM" id="CLU_2356566_0_0_3"/>
<protein>
    <submittedName>
        <fullName evidence="2">Uncharacterized protein</fullName>
    </submittedName>
</protein>
<dbReference type="EMBL" id="CAII01000183">
    <property type="protein sequence ID" value="CCH96825.1"/>
    <property type="molecule type" value="Genomic_DNA"/>
</dbReference>
<feature type="region of interest" description="Disordered" evidence="1">
    <location>
        <begin position="25"/>
        <end position="96"/>
    </location>
</feature>
<reference evidence="2 3" key="1">
    <citation type="submission" date="2012-04" db="EMBL/GenBank/DDBJ databases">
        <authorList>
            <person name="Genoscope - CEA"/>
        </authorList>
    </citation>
    <scope>NUCLEOTIDE SEQUENCE [LARGE SCALE GENOMIC DNA]</scope>
    <source>
        <strain evidence="2 3">9717</strain>
    </source>
</reference>
<name>I4FMF0_MICAE</name>
<accession>I4FMF0</accession>
<sequence>MLSSAAGISYQLSVISYQFTEKTPHTLHPTPHTPHPTPYTLHPTPYTLHPTPHTLPPGKTFCRRPYLKPPKLDRQRSLKDHFGNHTLNRPEARART</sequence>
<evidence type="ECO:0000313" key="3">
    <source>
        <dbReference type="Proteomes" id="UP000003172"/>
    </source>
</evidence>
<evidence type="ECO:0000256" key="1">
    <source>
        <dbReference type="SAM" id="MobiDB-lite"/>
    </source>
</evidence>
<gene>
    <name evidence="2" type="ORF">MICAB_2630002</name>
</gene>
<comment type="caution">
    <text evidence="2">The sequence shown here is derived from an EMBL/GenBank/DDBJ whole genome shotgun (WGS) entry which is preliminary data.</text>
</comment>
<dbReference type="AlphaFoldDB" id="I4FMF0"/>
<evidence type="ECO:0000313" key="2">
    <source>
        <dbReference type="EMBL" id="CCH96825.1"/>
    </source>
</evidence>
<feature type="compositionally biased region" description="Basic and acidic residues" evidence="1">
    <location>
        <begin position="70"/>
        <end position="96"/>
    </location>
</feature>
<feature type="compositionally biased region" description="Low complexity" evidence="1">
    <location>
        <begin position="38"/>
        <end position="52"/>
    </location>
</feature>
<organism evidence="2 3">
    <name type="scientific">Microcystis aeruginosa PCC 9717</name>
    <dbReference type="NCBI Taxonomy" id="1160286"/>
    <lineage>
        <taxon>Bacteria</taxon>
        <taxon>Bacillati</taxon>
        <taxon>Cyanobacteriota</taxon>
        <taxon>Cyanophyceae</taxon>
        <taxon>Oscillatoriophycideae</taxon>
        <taxon>Chroococcales</taxon>
        <taxon>Microcystaceae</taxon>
        <taxon>Microcystis</taxon>
    </lineage>
</organism>
<dbReference type="Proteomes" id="UP000003172">
    <property type="component" value="Unassembled WGS sequence"/>
</dbReference>
<proteinExistence type="predicted"/>